<dbReference type="RefSeq" id="WP_002191614.1">
    <property type="nucleotide sequence ID" value="NZ_CP009691.1"/>
</dbReference>
<feature type="compositionally biased region" description="Basic and acidic residues" evidence="1">
    <location>
        <begin position="28"/>
        <end position="65"/>
    </location>
</feature>
<proteinExistence type="predicted"/>
<reference evidence="5 8" key="3">
    <citation type="submission" date="2020-12" db="EMBL/GenBank/DDBJ databases">
        <title>FDA dAtabase for Regulatory Grade micrObial Sequences (FDA-ARGOS): Supporting development and validation of Infectious Disease Dx tests.</title>
        <authorList>
            <person name="Nelson B."/>
            <person name="Plummer A."/>
            <person name="Tallon L."/>
            <person name="Sadzewicz L."/>
            <person name="Zhao X."/>
            <person name="Boylan J."/>
            <person name="Ott S."/>
            <person name="Bowen H."/>
            <person name="Vavikolanu K."/>
            <person name="Mehta A."/>
            <person name="Aluvathingal J."/>
            <person name="Nadendla S."/>
            <person name="Myers T."/>
            <person name="Yan Y."/>
            <person name="Sichtig H."/>
        </authorList>
    </citation>
    <scope>NUCLEOTIDE SEQUENCE [LARGE SCALE GENOMIC DNA]</scope>
    <source>
        <strain evidence="5 8">FDAARGOS_924</strain>
        <plasmid evidence="5 8">unnamed2</plasmid>
    </source>
</reference>
<sequence length="280" mass="32119">MNYKKTIVSILLVASLFTLSACKEKEVVKPVEKKEEPQKEHITSDKTEEVTTEKEKQDEQKKEEGQIGIQTTVEELQQHIDKRGYILYTDHPIRRVTSENNRTTDISNYGDSVVNIRTEEPLENLSPDWVKEGYAFITVQQDPSFQYKSWDEITNLERALVKVAYASVSAFRVLEAPVRKEDFSNTAEITEALTYLRKGGEFDYMAPVAQGGVDQGLFQKNDKLKKSWSKLANIENPKENKIAFSQAYEEARQETNNMIGLLNILVSKNYKERLSQLPSK</sequence>
<feature type="signal peptide" evidence="2">
    <location>
        <begin position="1"/>
        <end position="20"/>
    </location>
</feature>
<dbReference type="Proteomes" id="UP000190696">
    <property type="component" value="Unassembled WGS sequence"/>
</dbReference>
<dbReference type="KEGG" id="bmyo:BG05_5454"/>
<reference evidence="4 7" key="1">
    <citation type="submission" date="2016-10" db="EMBL/GenBank/DDBJ databases">
        <title>Genome Sequence of Bacillus weihenstephanensis GM6LP.</title>
        <authorList>
            <person name="Poehlein A."/>
            <person name="Wemheuer F."/>
            <person name="Hollensteiner J."/>
            <person name="Wemheuer B."/>
        </authorList>
    </citation>
    <scope>NUCLEOTIDE SEQUENCE [LARGE SCALE GENOMIC DNA]</scope>
    <source>
        <strain evidence="4 7">GM6LP</strain>
    </source>
</reference>
<evidence type="ECO:0000313" key="8">
    <source>
        <dbReference type="Proteomes" id="UP000596196"/>
    </source>
</evidence>
<evidence type="ECO:0000256" key="2">
    <source>
        <dbReference type="SAM" id="SignalP"/>
    </source>
</evidence>
<dbReference type="Proteomes" id="UP000596196">
    <property type="component" value="Plasmid unnamed2"/>
</dbReference>
<accession>A0A1S9T0I1</accession>
<dbReference type="EMBL" id="CP065876">
    <property type="protein sequence ID" value="QQA13576.1"/>
    <property type="molecule type" value="Genomic_DNA"/>
</dbReference>
<evidence type="ECO:0000313" key="5">
    <source>
        <dbReference type="EMBL" id="QQA13576.1"/>
    </source>
</evidence>
<keyword evidence="8" id="KW-1185">Reference proteome</keyword>
<protein>
    <recommendedName>
        <fullName evidence="9">Lipoprotein</fullName>
    </recommendedName>
</protein>
<dbReference type="PROSITE" id="PS51257">
    <property type="entry name" value="PROKAR_LIPOPROTEIN"/>
    <property type="match status" value="1"/>
</dbReference>
<organism evidence="3 6">
    <name type="scientific">Bacillus mycoides</name>
    <dbReference type="NCBI Taxonomy" id="1405"/>
    <lineage>
        <taxon>Bacteria</taxon>
        <taxon>Bacillati</taxon>
        <taxon>Bacillota</taxon>
        <taxon>Bacilli</taxon>
        <taxon>Bacillales</taxon>
        <taxon>Bacillaceae</taxon>
        <taxon>Bacillus</taxon>
        <taxon>Bacillus cereus group</taxon>
    </lineage>
</organism>
<evidence type="ECO:0008006" key="9">
    <source>
        <dbReference type="Google" id="ProtNLM"/>
    </source>
</evidence>
<keyword evidence="2" id="KW-0732">Signal</keyword>
<dbReference type="EMBL" id="MKZQ01000048">
    <property type="protein sequence ID" value="PJN69048.1"/>
    <property type="molecule type" value="Genomic_DNA"/>
</dbReference>
<evidence type="ECO:0000313" key="4">
    <source>
        <dbReference type="EMBL" id="PJN69048.1"/>
    </source>
</evidence>
<evidence type="ECO:0000313" key="7">
    <source>
        <dbReference type="Proteomes" id="UP000236165"/>
    </source>
</evidence>
<evidence type="ECO:0000256" key="1">
    <source>
        <dbReference type="SAM" id="MobiDB-lite"/>
    </source>
</evidence>
<gene>
    <name evidence="4" type="ORF">BACWE_41010</name>
    <name evidence="3" type="ORF">BW900_26935</name>
    <name evidence="5" type="ORF">I6G81_01460</name>
</gene>
<dbReference type="EMBL" id="MUAI01000043">
    <property type="protein sequence ID" value="OOR03450.1"/>
    <property type="molecule type" value="Genomic_DNA"/>
</dbReference>
<geneLocation type="plasmid" evidence="5 8">
    <name>unnamed2</name>
</geneLocation>
<name>A0A0B5S2K3_BACMY</name>
<dbReference type="Proteomes" id="UP000236165">
    <property type="component" value="Unassembled WGS sequence"/>
</dbReference>
<feature type="region of interest" description="Disordered" evidence="1">
    <location>
        <begin position="28"/>
        <end position="66"/>
    </location>
</feature>
<feature type="chain" id="PRO_5044541054" description="Lipoprotein" evidence="2">
    <location>
        <begin position="21"/>
        <end position="280"/>
    </location>
</feature>
<evidence type="ECO:0000313" key="6">
    <source>
        <dbReference type="Proteomes" id="UP000190696"/>
    </source>
</evidence>
<keyword evidence="5" id="KW-0614">Plasmid</keyword>
<evidence type="ECO:0000313" key="3">
    <source>
        <dbReference type="EMBL" id="OOR03450.1"/>
    </source>
</evidence>
<accession>A0A0B5S2K3</accession>
<dbReference type="AlphaFoldDB" id="A0A0B5S2K3"/>
<reference evidence="3 6" key="2">
    <citation type="submission" date="2017-01" db="EMBL/GenBank/DDBJ databases">
        <title>Bacillus cereus isolates.</title>
        <authorList>
            <person name="Beno S.M."/>
        </authorList>
    </citation>
    <scope>NUCLEOTIDE SEQUENCE [LARGE SCALE GENOMIC DNA]</scope>
    <source>
        <strain evidence="3 6">FSL W7-1108</strain>
    </source>
</reference>